<dbReference type="InterPro" id="IPR041948">
    <property type="entry name" value="Rnl1/2_C_sf"/>
</dbReference>
<evidence type="ECO:0000313" key="5">
    <source>
        <dbReference type="Proteomes" id="UP000006671"/>
    </source>
</evidence>
<dbReference type="Gene3D" id="3.30.470.30">
    <property type="entry name" value="DNA ligase/mRNA capping enzyme"/>
    <property type="match status" value="1"/>
</dbReference>
<feature type="domain" description="RNA ligase" evidence="2">
    <location>
        <begin position="35"/>
        <end position="275"/>
    </location>
</feature>
<protein>
    <submittedName>
        <fullName evidence="4">Predicted protein</fullName>
    </submittedName>
</protein>
<keyword evidence="5" id="KW-1185">Reference proteome</keyword>
<name>D2VTK7_NAEGR</name>
<dbReference type="Pfam" id="PF18043">
    <property type="entry name" value="T4_Rnl2_C"/>
    <property type="match status" value="1"/>
</dbReference>
<dbReference type="eggNOG" id="ENOG502QV9S">
    <property type="taxonomic scope" value="Eukaryota"/>
</dbReference>
<dbReference type="OrthoDB" id="6142248at2759"/>
<dbReference type="AlphaFoldDB" id="D2VTK7"/>
<dbReference type="VEuPathDB" id="AmoebaDB:NAEGRDRAFT_52138"/>
<dbReference type="Gene3D" id="3.30.1490.70">
    <property type="match status" value="1"/>
</dbReference>
<evidence type="ECO:0000313" key="4">
    <source>
        <dbReference type="EMBL" id="EFC39947.1"/>
    </source>
</evidence>
<feature type="compositionally biased region" description="Basic residues" evidence="1">
    <location>
        <begin position="288"/>
        <end position="298"/>
    </location>
</feature>
<dbReference type="KEGG" id="ngr:NAEGRDRAFT_52138"/>
<dbReference type="Pfam" id="PF09414">
    <property type="entry name" value="RNA_ligase"/>
    <property type="match status" value="1"/>
</dbReference>
<feature type="domain" description="RNA ligase 2 C-terminal" evidence="3">
    <location>
        <begin position="304"/>
        <end position="383"/>
    </location>
</feature>
<gene>
    <name evidence="4" type="ORF">NAEGRDRAFT_52138</name>
</gene>
<accession>D2VTK7</accession>
<dbReference type="InParanoid" id="D2VTK7"/>
<dbReference type="InterPro" id="IPR021122">
    <property type="entry name" value="RNA_ligase_dom_REL/Rnl2"/>
</dbReference>
<organism evidence="5">
    <name type="scientific">Naegleria gruberi</name>
    <name type="common">Amoeba</name>
    <dbReference type="NCBI Taxonomy" id="5762"/>
    <lineage>
        <taxon>Eukaryota</taxon>
        <taxon>Discoba</taxon>
        <taxon>Heterolobosea</taxon>
        <taxon>Tetramitia</taxon>
        <taxon>Eutetramitia</taxon>
        <taxon>Vahlkampfiidae</taxon>
        <taxon>Naegleria</taxon>
    </lineage>
</organism>
<sequence length="405" mass="48006">MKNQHHFKAYSSIENHYQEFAKNLIRDENYDPSIPWVVSEKIHGCNFSFVMWRDNYQTANSCLVEDIQCQVASRRQYVGLDEEEKQKKKKSPHEDDDFFPEAVEIVRNRYEEQIKKVFKSICDIYSNDNFKVRRANFYGEIFGGQYPHDQIENVKGRYPIQKHVYYTPDYDFYMFDVYVFGLNVETKKEEGFYLAYDKMIQLLTECGISRYAKEVMRGTLEECLEYDCNYPTKIPQLFYNLPLVESCPNICEGVVIKPIRDMFTKEKGERFIIKKKNEAFKEVVQPKKPPRPRKKTKKPTFDNESVSTPVFDLIVQYLNDNRLESAISKIGNIITSFKLRNKCLALFVQDILADFKKEHSNEWDSLAKVDQKAISKYLSDEAKEIITDYVYEYTTEEQKQQEEQL</sequence>
<dbReference type="GeneID" id="8854363"/>
<evidence type="ECO:0000259" key="3">
    <source>
        <dbReference type="Pfam" id="PF18043"/>
    </source>
</evidence>
<dbReference type="InterPro" id="IPR040609">
    <property type="entry name" value="Rnl2_C"/>
</dbReference>
<dbReference type="SUPFAM" id="SSF56091">
    <property type="entry name" value="DNA ligase/mRNA capping enzyme, catalytic domain"/>
    <property type="match status" value="1"/>
</dbReference>
<evidence type="ECO:0000259" key="2">
    <source>
        <dbReference type="Pfam" id="PF09414"/>
    </source>
</evidence>
<dbReference type="Gene3D" id="1.10.10.1810">
    <property type="entry name" value="RNA ligase"/>
    <property type="match status" value="1"/>
</dbReference>
<dbReference type="RefSeq" id="XP_002672691.1">
    <property type="nucleotide sequence ID" value="XM_002672645.1"/>
</dbReference>
<reference evidence="4 5" key="1">
    <citation type="journal article" date="2010" name="Cell">
        <title>The genome of Naegleria gruberi illuminates early eukaryotic versatility.</title>
        <authorList>
            <person name="Fritz-Laylin L.K."/>
            <person name="Prochnik S.E."/>
            <person name="Ginger M.L."/>
            <person name="Dacks J.B."/>
            <person name="Carpenter M.L."/>
            <person name="Field M.C."/>
            <person name="Kuo A."/>
            <person name="Paredez A."/>
            <person name="Chapman J."/>
            <person name="Pham J."/>
            <person name="Shu S."/>
            <person name="Neupane R."/>
            <person name="Cipriano M."/>
            <person name="Mancuso J."/>
            <person name="Tu H."/>
            <person name="Salamov A."/>
            <person name="Lindquist E."/>
            <person name="Shapiro H."/>
            <person name="Lucas S."/>
            <person name="Grigoriev I.V."/>
            <person name="Cande W.Z."/>
            <person name="Fulton C."/>
            <person name="Rokhsar D.S."/>
            <person name="Dawson S.C."/>
        </authorList>
    </citation>
    <scope>NUCLEOTIDE SEQUENCE [LARGE SCALE GENOMIC DNA]</scope>
    <source>
        <strain evidence="4 5">NEG-M</strain>
    </source>
</reference>
<dbReference type="Proteomes" id="UP000006671">
    <property type="component" value="Unassembled WGS sequence"/>
</dbReference>
<dbReference type="OMA" id="AQEWVAC"/>
<evidence type="ECO:0000256" key="1">
    <source>
        <dbReference type="SAM" id="MobiDB-lite"/>
    </source>
</evidence>
<dbReference type="EMBL" id="GG738896">
    <property type="protein sequence ID" value="EFC39947.1"/>
    <property type="molecule type" value="Genomic_DNA"/>
</dbReference>
<feature type="region of interest" description="Disordered" evidence="1">
    <location>
        <begin position="283"/>
        <end position="303"/>
    </location>
</feature>
<proteinExistence type="predicted"/>